<dbReference type="InterPro" id="IPR047057">
    <property type="entry name" value="MerR_fam"/>
</dbReference>
<feature type="domain" description="HTH merR-type" evidence="6">
    <location>
        <begin position="78"/>
        <end position="146"/>
    </location>
</feature>
<evidence type="ECO:0000256" key="2">
    <source>
        <dbReference type="ARBA" id="ARBA00023125"/>
    </source>
</evidence>
<evidence type="ECO:0000256" key="5">
    <source>
        <dbReference type="SAM" id="MobiDB-lite"/>
    </source>
</evidence>
<keyword evidence="4" id="KW-0804">Transcription</keyword>
<gene>
    <name evidence="7" type="ORF">C2L80_11715</name>
</gene>
<keyword evidence="3" id="KW-0010">Activator</keyword>
<reference evidence="7 8" key="1">
    <citation type="journal article" date="2018" name="Int. J. Syst. Evol. Microbiol.">
        <title>Rubneribacter badeniensis gen. nov., sp. nov. and Enteroscipio rubneri gen. nov., sp. nov., new members of the Eggerthellaceae isolated from human faeces.</title>
        <authorList>
            <person name="Danylec N."/>
            <person name="Gobl A."/>
            <person name="Stoll D.A."/>
            <person name="Hetzer B."/>
            <person name="Kulling S.E."/>
            <person name="Huch M."/>
        </authorList>
    </citation>
    <scope>NUCLEOTIDE SEQUENCE [LARGE SCALE GENOMIC DNA]</scope>
    <source>
        <strain evidence="7 8">ResAG-85</strain>
    </source>
</reference>
<proteinExistence type="predicted"/>
<dbReference type="SUPFAM" id="SSF46955">
    <property type="entry name" value="Putative DNA-binding domain"/>
    <property type="match status" value="1"/>
</dbReference>
<dbReference type="InterPro" id="IPR036244">
    <property type="entry name" value="TipA-like_antibiotic-bd"/>
</dbReference>
<keyword evidence="1" id="KW-0805">Transcription regulation</keyword>
<dbReference type="RefSeq" id="WP_103263255.1">
    <property type="nucleotide sequence ID" value="NZ_PPEL01000094.1"/>
</dbReference>
<feature type="region of interest" description="Disordered" evidence="5">
    <location>
        <begin position="1"/>
        <end position="45"/>
    </location>
</feature>
<dbReference type="PANTHER" id="PTHR30204">
    <property type="entry name" value="REDOX-CYCLING DRUG-SENSING TRANSCRIPTIONAL ACTIVATOR SOXR"/>
    <property type="match status" value="1"/>
</dbReference>
<evidence type="ECO:0000313" key="8">
    <source>
        <dbReference type="Proteomes" id="UP000236488"/>
    </source>
</evidence>
<keyword evidence="2" id="KW-0238">DNA-binding</keyword>
<accession>A0A2K2U2E1</accession>
<evidence type="ECO:0000256" key="4">
    <source>
        <dbReference type="ARBA" id="ARBA00023163"/>
    </source>
</evidence>
<sequence length="328" mass="37330">MERRACEEPEGCDQDRGQSRDWDWGRNRDRGCGRDRGRDQSWDRDRNCDRSWNRGCGWDSGRNQDRGNDRSRNRDGGEYTVSELAELSGCTVRTLHHYDELGLVRARRGANGYRRYGPAEVDRLQQVLLYREAEMPLSDIKRLLDDPSFDARTALAGHLRELRARRGRLDGLIASVEKTLASMEGRADMKDEERFEAFKRGLVEENERRFGAEARERWGSEAVDASNAKVRGMTEGQYERAQTLEQEVKDALAAALATGDPAGAEARRAADLHRQWLCCFWQDGAYSKEAHRGLAETYVADERFKAYYDDVAPGAAAFLRDAICAYCA</sequence>
<dbReference type="PROSITE" id="PS00552">
    <property type="entry name" value="HTH_MERR_1"/>
    <property type="match status" value="1"/>
</dbReference>
<name>A0A2K2U2E1_9ACTN</name>
<dbReference type="PROSITE" id="PS50937">
    <property type="entry name" value="HTH_MERR_2"/>
    <property type="match status" value="1"/>
</dbReference>
<dbReference type="InterPro" id="IPR000551">
    <property type="entry name" value="MerR-type_HTH_dom"/>
</dbReference>
<dbReference type="CDD" id="cd01106">
    <property type="entry name" value="HTH_TipAL-Mta"/>
    <property type="match status" value="1"/>
</dbReference>
<keyword evidence="8" id="KW-1185">Reference proteome</keyword>
<comment type="caution">
    <text evidence="7">The sequence shown here is derived from an EMBL/GenBank/DDBJ whole genome shotgun (WGS) entry which is preliminary data.</text>
</comment>
<evidence type="ECO:0000256" key="1">
    <source>
        <dbReference type="ARBA" id="ARBA00023015"/>
    </source>
</evidence>
<dbReference type="EMBL" id="PPEL01000094">
    <property type="protein sequence ID" value="PNV64485.1"/>
    <property type="molecule type" value="Genomic_DNA"/>
</dbReference>
<dbReference type="SMART" id="SM00422">
    <property type="entry name" value="HTH_MERR"/>
    <property type="match status" value="1"/>
</dbReference>
<dbReference type="GO" id="GO:0003700">
    <property type="term" value="F:DNA-binding transcription factor activity"/>
    <property type="evidence" value="ECO:0007669"/>
    <property type="project" value="InterPro"/>
</dbReference>
<dbReference type="InterPro" id="IPR012925">
    <property type="entry name" value="TipAS_dom"/>
</dbReference>
<dbReference type="Proteomes" id="UP000236488">
    <property type="component" value="Unassembled WGS sequence"/>
</dbReference>
<dbReference type="GO" id="GO:0003677">
    <property type="term" value="F:DNA binding"/>
    <property type="evidence" value="ECO:0007669"/>
    <property type="project" value="UniProtKB-KW"/>
</dbReference>
<dbReference type="AlphaFoldDB" id="A0A2K2U2E1"/>
<dbReference type="SUPFAM" id="SSF89082">
    <property type="entry name" value="Antibiotic binding domain of TipA-like multidrug resistance regulators"/>
    <property type="match status" value="1"/>
</dbReference>
<evidence type="ECO:0000256" key="3">
    <source>
        <dbReference type="ARBA" id="ARBA00023159"/>
    </source>
</evidence>
<organism evidence="7 8">
    <name type="scientific">Rubneribacter badeniensis</name>
    <dbReference type="NCBI Taxonomy" id="2070688"/>
    <lineage>
        <taxon>Bacteria</taxon>
        <taxon>Bacillati</taxon>
        <taxon>Actinomycetota</taxon>
        <taxon>Coriobacteriia</taxon>
        <taxon>Eggerthellales</taxon>
        <taxon>Eggerthellaceae</taxon>
        <taxon>Rubneribacter</taxon>
    </lineage>
</organism>
<dbReference type="PRINTS" id="PR00040">
    <property type="entry name" value="HTHMERR"/>
</dbReference>
<dbReference type="InterPro" id="IPR009061">
    <property type="entry name" value="DNA-bd_dom_put_sf"/>
</dbReference>
<dbReference type="Gene3D" id="1.10.490.50">
    <property type="entry name" value="Antibiotic binding domain of TipA-like multidrug resistance regulators"/>
    <property type="match status" value="1"/>
</dbReference>
<dbReference type="Pfam" id="PF13411">
    <property type="entry name" value="MerR_1"/>
    <property type="match status" value="1"/>
</dbReference>
<protein>
    <submittedName>
        <fullName evidence="7">MerR family transcriptional regulator</fullName>
    </submittedName>
</protein>
<dbReference type="Pfam" id="PF07739">
    <property type="entry name" value="TipAS"/>
    <property type="match status" value="1"/>
</dbReference>
<evidence type="ECO:0000259" key="6">
    <source>
        <dbReference type="PROSITE" id="PS50937"/>
    </source>
</evidence>
<dbReference type="Gene3D" id="1.10.1660.10">
    <property type="match status" value="1"/>
</dbReference>
<dbReference type="PANTHER" id="PTHR30204:SF90">
    <property type="entry name" value="HTH-TYPE TRANSCRIPTIONAL ACTIVATOR MTA"/>
    <property type="match status" value="1"/>
</dbReference>
<evidence type="ECO:0000313" key="7">
    <source>
        <dbReference type="EMBL" id="PNV64485.1"/>
    </source>
</evidence>